<reference evidence="4" key="1">
    <citation type="journal article" date="2019" name="Int. J. Syst. Evol. Microbiol.">
        <title>The Global Catalogue of Microorganisms (GCM) 10K type strain sequencing project: providing services to taxonomists for standard genome sequencing and annotation.</title>
        <authorList>
            <consortium name="The Broad Institute Genomics Platform"/>
            <consortium name="The Broad Institute Genome Sequencing Center for Infectious Disease"/>
            <person name="Wu L."/>
            <person name="Ma J."/>
        </authorList>
    </citation>
    <scope>NUCLEOTIDE SEQUENCE [LARGE SCALE GENOMIC DNA]</scope>
    <source>
        <strain evidence="4">XZYJ18</strain>
    </source>
</reference>
<keyword evidence="2" id="KW-0472">Membrane</keyword>
<evidence type="ECO:0000313" key="3">
    <source>
        <dbReference type="EMBL" id="MFC4564048.1"/>
    </source>
</evidence>
<comment type="caution">
    <text evidence="3">The sequence shown here is derived from an EMBL/GenBank/DDBJ whole genome shotgun (WGS) entry which is preliminary data.</text>
</comment>
<keyword evidence="2" id="KW-1133">Transmembrane helix</keyword>
<dbReference type="Proteomes" id="UP001595923">
    <property type="component" value="Unassembled WGS sequence"/>
</dbReference>
<keyword evidence="2" id="KW-0812">Transmembrane</keyword>
<evidence type="ECO:0000256" key="2">
    <source>
        <dbReference type="SAM" id="Phobius"/>
    </source>
</evidence>
<keyword evidence="4" id="KW-1185">Reference proteome</keyword>
<gene>
    <name evidence="3" type="ORF">ACFO4E_19475</name>
</gene>
<organism evidence="3 4">
    <name type="scientific">Nocardiopsis mangrovi</name>
    <dbReference type="NCBI Taxonomy" id="1179818"/>
    <lineage>
        <taxon>Bacteria</taxon>
        <taxon>Bacillati</taxon>
        <taxon>Actinomycetota</taxon>
        <taxon>Actinomycetes</taxon>
        <taxon>Streptosporangiales</taxon>
        <taxon>Nocardiopsidaceae</taxon>
        <taxon>Nocardiopsis</taxon>
    </lineage>
</organism>
<dbReference type="RefSeq" id="WP_378576826.1">
    <property type="nucleotide sequence ID" value="NZ_JBHSFQ010000020.1"/>
</dbReference>
<proteinExistence type="predicted"/>
<dbReference type="EMBL" id="JBHSFQ010000020">
    <property type="protein sequence ID" value="MFC4564048.1"/>
    <property type="molecule type" value="Genomic_DNA"/>
</dbReference>
<feature type="region of interest" description="Disordered" evidence="1">
    <location>
        <begin position="211"/>
        <end position="235"/>
    </location>
</feature>
<feature type="transmembrane region" description="Helical" evidence="2">
    <location>
        <begin position="20"/>
        <end position="43"/>
    </location>
</feature>
<evidence type="ECO:0000256" key="1">
    <source>
        <dbReference type="SAM" id="MobiDB-lite"/>
    </source>
</evidence>
<evidence type="ECO:0000313" key="4">
    <source>
        <dbReference type="Proteomes" id="UP001595923"/>
    </source>
</evidence>
<protein>
    <submittedName>
        <fullName evidence="3">Uncharacterized protein</fullName>
    </submittedName>
</protein>
<sequence length="235" mass="24614">MAHHAADPGEGSGGFLPQSPLWRAVTAVVAVTVAGAVTAVLWVTGGLAPAAATAEEPGGEAANDMLTLTVHDAAINPEGDSMGPTLDVRADLVSKDTRPFDVGALNRIVTAELTPGGLETAQLSVVFTRHPDGYVSEIQPDMPEEVVLSWLLVEAGTEPEDDNPLGALAGEEPPSMDFDWLLEEPKDLSGLVAEEESATIVVTDAAFEEGFTDQTERWTPGDETVGRFSLPLDEG</sequence>
<name>A0ABV9DZZ9_9ACTN</name>
<accession>A0ABV9DZZ9</accession>